<feature type="transmembrane region" description="Helical" evidence="1">
    <location>
        <begin position="37"/>
        <end position="64"/>
    </location>
</feature>
<sequence>MPPALSFFLRIALAIRGLLLPHMNFRILCSISAKNVTGILIGIALNLYIALGSMDIVTMFILPIHVHGMSFHLFMASSISFTKVLQFSLYRSFTSLVKFTQRYFILFVAIVNGIVFLRSFSLSSLLEYRNATDLCMLMLYPATLLNKRNPNRQRRSKTLAVCRRHDLIYRKPQRIHRKTIRNNQQLQQ</sequence>
<feature type="transmembrane region" description="Helical" evidence="1">
    <location>
        <begin position="70"/>
        <end position="90"/>
    </location>
</feature>
<dbReference type="GeneTree" id="ENSGT01150000287054"/>
<name>A0A9L0SE75_HORSE</name>
<dbReference type="AlphaFoldDB" id="A0A9L0SE75"/>
<proteinExistence type="predicted"/>
<evidence type="ECO:0000313" key="3">
    <source>
        <dbReference type="Proteomes" id="UP000002281"/>
    </source>
</evidence>
<reference evidence="2" key="3">
    <citation type="submission" date="2025-09" db="UniProtKB">
        <authorList>
            <consortium name="Ensembl"/>
        </authorList>
    </citation>
    <scope>IDENTIFICATION</scope>
    <source>
        <strain evidence="2">Thoroughbred</strain>
    </source>
</reference>
<accession>A0A9L0SE75</accession>
<evidence type="ECO:0000256" key="1">
    <source>
        <dbReference type="SAM" id="Phobius"/>
    </source>
</evidence>
<reference evidence="2 3" key="1">
    <citation type="journal article" date="2009" name="Science">
        <title>Genome sequence, comparative analysis, and population genetics of the domestic horse.</title>
        <authorList>
            <consortium name="Broad Institute Genome Sequencing Platform"/>
            <consortium name="Broad Institute Whole Genome Assembly Team"/>
            <person name="Wade C.M."/>
            <person name="Giulotto E."/>
            <person name="Sigurdsson S."/>
            <person name="Zoli M."/>
            <person name="Gnerre S."/>
            <person name="Imsland F."/>
            <person name="Lear T.L."/>
            <person name="Adelson D.L."/>
            <person name="Bailey E."/>
            <person name="Bellone R.R."/>
            <person name="Bloecker H."/>
            <person name="Distl O."/>
            <person name="Edgar R.C."/>
            <person name="Garber M."/>
            <person name="Leeb T."/>
            <person name="Mauceli E."/>
            <person name="MacLeod J.N."/>
            <person name="Penedo M.C.T."/>
            <person name="Raison J.M."/>
            <person name="Sharpe T."/>
            <person name="Vogel J."/>
            <person name="Andersson L."/>
            <person name="Antczak D.F."/>
            <person name="Biagi T."/>
            <person name="Binns M.M."/>
            <person name="Chowdhary B.P."/>
            <person name="Coleman S.J."/>
            <person name="Della Valle G."/>
            <person name="Fryc S."/>
            <person name="Guerin G."/>
            <person name="Hasegawa T."/>
            <person name="Hill E.W."/>
            <person name="Jurka J."/>
            <person name="Kiialainen A."/>
            <person name="Lindgren G."/>
            <person name="Liu J."/>
            <person name="Magnani E."/>
            <person name="Mickelson J.R."/>
            <person name="Murray J."/>
            <person name="Nergadze S.G."/>
            <person name="Onofrio R."/>
            <person name="Pedroni S."/>
            <person name="Piras M.F."/>
            <person name="Raudsepp T."/>
            <person name="Rocchi M."/>
            <person name="Roeed K.H."/>
            <person name="Ryder O.A."/>
            <person name="Searle S."/>
            <person name="Skow L."/>
            <person name="Swinburne J.E."/>
            <person name="Syvaenen A.C."/>
            <person name="Tozaki T."/>
            <person name="Valberg S.J."/>
            <person name="Vaudin M."/>
            <person name="White J.R."/>
            <person name="Zody M.C."/>
            <person name="Lander E.S."/>
            <person name="Lindblad-Toh K."/>
        </authorList>
    </citation>
    <scope>NUCLEOTIDE SEQUENCE [LARGE SCALE GENOMIC DNA]</scope>
    <source>
        <strain evidence="2 3">Thoroughbred</strain>
    </source>
</reference>
<feature type="transmembrane region" description="Helical" evidence="1">
    <location>
        <begin position="102"/>
        <end position="122"/>
    </location>
</feature>
<reference evidence="2" key="2">
    <citation type="submission" date="2025-08" db="UniProtKB">
        <authorList>
            <consortium name="Ensembl"/>
        </authorList>
    </citation>
    <scope>IDENTIFICATION</scope>
    <source>
        <strain evidence="2">Thoroughbred</strain>
    </source>
</reference>
<dbReference type="Ensembl" id="ENSECAT00000125812.1">
    <property type="protein sequence ID" value="ENSECAP00000074416.1"/>
    <property type="gene ID" value="ENSECAG00000053488.1"/>
</dbReference>
<organism evidence="2 3">
    <name type="scientific">Equus caballus</name>
    <name type="common">Horse</name>
    <dbReference type="NCBI Taxonomy" id="9796"/>
    <lineage>
        <taxon>Eukaryota</taxon>
        <taxon>Metazoa</taxon>
        <taxon>Chordata</taxon>
        <taxon>Craniata</taxon>
        <taxon>Vertebrata</taxon>
        <taxon>Euteleostomi</taxon>
        <taxon>Mammalia</taxon>
        <taxon>Eutheria</taxon>
        <taxon>Laurasiatheria</taxon>
        <taxon>Perissodactyla</taxon>
        <taxon>Equidae</taxon>
        <taxon>Equus</taxon>
    </lineage>
</organism>
<keyword evidence="1" id="KW-0812">Transmembrane</keyword>
<protein>
    <submittedName>
        <fullName evidence="2">Uncharacterized protein</fullName>
    </submittedName>
</protein>
<keyword evidence="3" id="KW-1185">Reference proteome</keyword>
<dbReference type="Proteomes" id="UP000002281">
    <property type="component" value="Chromosome 15"/>
</dbReference>
<evidence type="ECO:0000313" key="2">
    <source>
        <dbReference type="Ensembl" id="ENSECAP00000074416.1"/>
    </source>
</evidence>
<keyword evidence="1" id="KW-0472">Membrane</keyword>
<keyword evidence="1" id="KW-1133">Transmembrane helix</keyword>